<feature type="domain" description="Peptidase C31" evidence="5">
    <location>
        <begin position="248"/>
        <end position="267"/>
    </location>
</feature>
<dbReference type="InterPro" id="IPR008741">
    <property type="entry name" value="AV_PCPalpha"/>
</dbReference>
<dbReference type="Proteomes" id="UP001497472">
    <property type="component" value="Unassembled WGS sequence"/>
</dbReference>
<sequence length="267" mass="31126">MVSRQNVDDLLRYTNTEVFVYGTISWQKFVAKKNTNTIYLYKFTCKTERNLAIAASPEAADLFKHRQVVGHADDLFYFFPAGPEVDMNSETFQIIDRATTLWTNFAKYGNPTPDNSLGVSWKPYTLEEEDYLDLGNTLEAKTAPEREEIELWESVFREYYPHVAPLNNTNHLFSTIIFDISVTLRRHFAEYGRRREAGAELASVKGFVRTETDVCRTLVVKTTECGMRRRRRRDKLPYHFTGRKPRVDREPTRICRLIGLMPFARLT</sequence>
<evidence type="ECO:0000256" key="4">
    <source>
        <dbReference type="ARBA" id="ARBA00023180"/>
    </source>
</evidence>
<organism evidence="6 7">
    <name type="scientific">Leptosia nina</name>
    <dbReference type="NCBI Taxonomy" id="320188"/>
    <lineage>
        <taxon>Eukaryota</taxon>
        <taxon>Metazoa</taxon>
        <taxon>Ecdysozoa</taxon>
        <taxon>Arthropoda</taxon>
        <taxon>Hexapoda</taxon>
        <taxon>Insecta</taxon>
        <taxon>Pterygota</taxon>
        <taxon>Neoptera</taxon>
        <taxon>Endopterygota</taxon>
        <taxon>Lepidoptera</taxon>
        <taxon>Glossata</taxon>
        <taxon>Ditrysia</taxon>
        <taxon>Papilionoidea</taxon>
        <taxon>Pieridae</taxon>
        <taxon>Pierinae</taxon>
        <taxon>Leptosia</taxon>
    </lineage>
</organism>
<dbReference type="Gene3D" id="3.40.50.1820">
    <property type="entry name" value="alpha/beta hydrolase"/>
    <property type="match status" value="1"/>
</dbReference>
<keyword evidence="4" id="KW-0325">Glycoprotein</keyword>
<comment type="caution">
    <text evidence="6">The sequence shown here is derived from an EMBL/GenBank/DDBJ whole genome shotgun (WGS) entry which is preliminary data.</text>
</comment>
<evidence type="ECO:0000256" key="1">
    <source>
        <dbReference type="ARBA" id="ARBA00005964"/>
    </source>
</evidence>
<dbReference type="EMBL" id="CAVLEF010000003">
    <property type="protein sequence ID" value="CAK1542416.1"/>
    <property type="molecule type" value="Genomic_DNA"/>
</dbReference>
<evidence type="ECO:0000313" key="6">
    <source>
        <dbReference type="EMBL" id="CAK1542416.1"/>
    </source>
</evidence>
<protein>
    <recommendedName>
        <fullName evidence="5">Peptidase C31 domain-containing protein</fullName>
    </recommendedName>
</protein>
<dbReference type="PANTHER" id="PTHR43142:SF1">
    <property type="entry name" value="CARBOXYLIC ESTER HYDROLASE"/>
    <property type="match status" value="1"/>
</dbReference>
<evidence type="ECO:0000313" key="7">
    <source>
        <dbReference type="Proteomes" id="UP001497472"/>
    </source>
</evidence>
<keyword evidence="7" id="KW-1185">Reference proteome</keyword>
<name>A0AAV1J074_9NEOP</name>
<proteinExistence type="inferred from homology"/>
<evidence type="ECO:0000259" key="5">
    <source>
        <dbReference type="PROSITE" id="PS51539"/>
    </source>
</evidence>
<accession>A0AAV1J074</accession>
<keyword evidence="3" id="KW-0378">Hydrolase</keyword>
<dbReference type="PROSITE" id="PS51539">
    <property type="entry name" value="AV_PCP_ALPHA"/>
    <property type="match status" value="1"/>
</dbReference>
<reference evidence="6 7" key="1">
    <citation type="submission" date="2023-11" db="EMBL/GenBank/DDBJ databases">
        <authorList>
            <person name="Okamura Y."/>
        </authorList>
    </citation>
    <scope>NUCLEOTIDE SEQUENCE [LARGE SCALE GENOMIC DNA]</scope>
</reference>
<keyword evidence="2" id="KW-0719">Serine esterase</keyword>
<dbReference type="SUPFAM" id="SSF53474">
    <property type="entry name" value="alpha/beta-Hydrolases"/>
    <property type="match status" value="1"/>
</dbReference>
<dbReference type="InterPro" id="IPR029058">
    <property type="entry name" value="AB_hydrolase_fold"/>
</dbReference>
<dbReference type="Pfam" id="PF00135">
    <property type="entry name" value="COesterase"/>
    <property type="match status" value="1"/>
</dbReference>
<evidence type="ECO:0000256" key="3">
    <source>
        <dbReference type="ARBA" id="ARBA00022801"/>
    </source>
</evidence>
<gene>
    <name evidence="6" type="ORF">LNINA_LOCUS2315</name>
</gene>
<dbReference type="PANTHER" id="PTHR43142">
    <property type="entry name" value="CARBOXYLIC ESTER HYDROLASE"/>
    <property type="match status" value="1"/>
</dbReference>
<evidence type="ECO:0000256" key="2">
    <source>
        <dbReference type="ARBA" id="ARBA00022487"/>
    </source>
</evidence>
<dbReference type="GO" id="GO:0052689">
    <property type="term" value="F:carboxylic ester hydrolase activity"/>
    <property type="evidence" value="ECO:0007669"/>
    <property type="project" value="UniProtKB-KW"/>
</dbReference>
<dbReference type="GO" id="GO:0004197">
    <property type="term" value="F:cysteine-type endopeptidase activity"/>
    <property type="evidence" value="ECO:0007669"/>
    <property type="project" value="InterPro"/>
</dbReference>
<dbReference type="InterPro" id="IPR002018">
    <property type="entry name" value="CarbesteraseB"/>
</dbReference>
<comment type="similarity">
    <text evidence="1">Belongs to the type-B carboxylesterase/lipase family.</text>
</comment>
<dbReference type="AlphaFoldDB" id="A0AAV1J074"/>